<protein>
    <recommendedName>
        <fullName evidence="1">ABC transporter domain-containing protein</fullName>
    </recommendedName>
</protein>
<reference evidence="2" key="1">
    <citation type="submission" date="2018-05" db="EMBL/GenBank/DDBJ databases">
        <authorList>
            <person name="Lanie J.A."/>
            <person name="Ng W.-L."/>
            <person name="Kazmierczak K.M."/>
            <person name="Andrzejewski T.M."/>
            <person name="Davidsen T.M."/>
            <person name="Wayne K.J."/>
            <person name="Tettelin H."/>
            <person name="Glass J.I."/>
            <person name="Rusch D."/>
            <person name="Podicherti R."/>
            <person name="Tsui H.-C.T."/>
            <person name="Winkler M.E."/>
        </authorList>
    </citation>
    <scope>NUCLEOTIDE SEQUENCE</scope>
</reference>
<dbReference type="SUPFAM" id="SSF52540">
    <property type="entry name" value="P-loop containing nucleoside triphosphate hydrolases"/>
    <property type="match status" value="1"/>
</dbReference>
<proteinExistence type="predicted"/>
<sequence length="65" mass="7321">MIFVEKINKQFGSKIIFRDVSFHLRPKEKVGLIGENGTGKTTLFKVITGRESLDSGQVTLRKGLR</sequence>
<accession>A0A381UKX7</accession>
<dbReference type="EMBL" id="UINC01006651">
    <property type="protein sequence ID" value="SVA28825.1"/>
    <property type="molecule type" value="Genomic_DNA"/>
</dbReference>
<dbReference type="PANTHER" id="PTHR42855">
    <property type="entry name" value="ABC TRANSPORTER ATP-BINDING SUBUNIT"/>
    <property type="match status" value="1"/>
</dbReference>
<name>A0A381UKX7_9ZZZZ</name>
<organism evidence="2">
    <name type="scientific">marine metagenome</name>
    <dbReference type="NCBI Taxonomy" id="408172"/>
    <lineage>
        <taxon>unclassified sequences</taxon>
        <taxon>metagenomes</taxon>
        <taxon>ecological metagenomes</taxon>
    </lineage>
</organism>
<gene>
    <name evidence="2" type="ORF">METZ01_LOCUS81679</name>
</gene>
<dbReference type="AlphaFoldDB" id="A0A381UKX7"/>
<evidence type="ECO:0000313" key="2">
    <source>
        <dbReference type="EMBL" id="SVA28825.1"/>
    </source>
</evidence>
<dbReference type="Pfam" id="PF00005">
    <property type="entry name" value="ABC_tran"/>
    <property type="match status" value="1"/>
</dbReference>
<evidence type="ECO:0000259" key="1">
    <source>
        <dbReference type="Pfam" id="PF00005"/>
    </source>
</evidence>
<dbReference type="InterPro" id="IPR027417">
    <property type="entry name" value="P-loop_NTPase"/>
</dbReference>
<dbReference type="GO" id="GO:0016887">
    <property type="term" value="F:ATP hydrolysis activity"/>
    <property type="evidence" value="ECO:0007669"/>
    <property type="project" value="InterPro"/>
</dbReference>
<dbReference type="InterPro" id="IPR003439">
    <property type="entry name" value="ABC_transporter-like_ATP-bd"/>
</dbReference>
<feature type="non-terminal residue" evidence="2">
    <location>
        <position position="65"/>
    </location>
</feature>
<dbReference type="Gene3D" id="3.40.50.300">
    <property type="entry name" value="P-loop containing nucleotide triphosphate hydrolases"/>
    <property type="match status" value="1"/>
</dbReference>
<feature type="domain" description="ABC transporter" evidence="1">
    <location>
        <begin position="18"/>
        <end position="61"/>
    </location>
</feature>
<dbReference type="InterPro" id="IPR051309">
    <property type="entry name" value="ABCF_ATPase"/>
</dbReference>
<dbReference type="PANTHER" id="PTHR42855:SF1">
    <property type="entry name" value="ABC TRANSPORTER DOMAIN-CONTAINING PROTEIN"/>
    <property type="match status" value="1"/>
</dbReference>
<dbReference type="GO" id="GO:0005524">
    <property type="term" value="F:ATP binding"/>
    <property type="evidence" value="ECO:0007669"/>
    <property type="project" value="InterPro"/>
</dbReference>